<evidence type="ECO:0000313" key="2">
    <source>
        <dbReference type="Proteomes" id="UP000007934"/>
    </source>
</evidence>
<dbReference type="KEGG" id="hfe:HFELIS_15710"/>
<dbReference type="Proteomes" id="UP000007934">
    <property type="component" value="Chromosome"/>
</dbReference>
<dbReference type="RefSeq" id="WP_013470016.1">
    <property type="nucleotide sequence ID" value="NC_014810.2"/>
</dbReference>
<dbReference type="Gene3D" id="3.30.1120.180">
    <property type="entry name" value="Flagellar FLiS export co-chaperone, HP1076"/>
    <property type="match status" value="1"/>
</dbReference>
<dbReference type="OrthoDB" id="5321845at2"/>
<name>E7AB97_HELFC</name>
<proteinExistence type="predicted"/>
<organism evidence="1 2">
    <name type="scientific">Helicobacter felis (strain ATCC 49179 / CCUG 28539 / NCTC 12436 / CS1)</name>
    <dbReference type="NCBI Taxonomy" id="936155"/>
    <lineage>
        <taxon>Bacteria</taxon>
        <taxon>Pseudomonadati</taxon>
        <taxon>Campylobacterota</taxon>
        <taxon>Epsilonproteobacteria</taxon>
        <taxon>Campylobacterales</taxon>
        <taxon>Helicobacteraceae</taxon>
        <taxon>Helicobacter</taxon>
    </lineage>
</organism>
<evidence type="ECO:0000313" key="1">
    <source>
        <dbReference type="EMBL" id="CBY83655.1"/>
    </source>
</evidence>
<dbReference type="STRING" id="936155.HFELIS_15710"/>
<dbReference type="InterPro" id="IPR032411">
    <property type="entry name" value="FliS_cochap"/>
</dbReference>
<dbReference type="InterPro" id="IPR038315">
    <property type="entry name" value="FliS_cochap_sf"/>
</dbReference>
<dbReference type="HOGENOM" id="CLU_123275_0_0_7"/>
<dbReference type="AlphaFoldDB" id="E7AB97"/>
<dbReference type="Pfam" id="PF16522">
    <property type="entry name" value="FliS_cochap"/>
    <property type="match status" value="1"/>
</dbReference>
<sequence>MSTQTMLQAFQKHLGDIDTQSLEMLDTQGKAHKIERFNHEIKSINESIGALQILQIACQKLLKLESKDRTSMQEAINKARFKEKGLFGVRLDIVLDSQEPLCVQVPNPLEVLESQGFDAMRASLEQGLSSIKGALTSIQESVATKQVFQKTPTLNTPNFSKDALLAMMKSS</sequence>
<protein>
    <submittedName>
        <fullName evidence="1">Uncharacterized protein</fullName>
    </submittedName>
</protein>
<dbReference type="EMBL" id="FQ670179">
    <property type="protein sequence ID" value="CBY83655.1"/>
    <property type="molecule type" value="Genomic_DNA"/>
</dbReference>
<gene>
    <name evidence="1" type="ordered locus">Hfelis_15710</name>
</gene>
<dbReference type="GeneID" id="36133614"/>
<reference evidence="1 2" key="1">
    <citation type="journal article" date="2011" name="Genome Biol. Evol.">
        <title>Comparative whole genome sequence analysis of the carcinogenic bacterial model pathogen Helicobacter felis.</title>
        <authorList>
            <person name="Arnold I.C."/>
            <person name="Zigova Z."/>
            <person name="Holden M."/>
            <person name="Lawley T.D."/>
            <person name="Rad R."/>
            <person name="Dougan G."/>
            <person name="Falkow S."/>
            <person name="Bentley S.D."/>
            <person name="Muller A."/>
        </authorList>
    </citation>
    <scope>NUCLEOTIDE SEQUENCE [LARGE SCALE GENOMIC DNA]</scope>
    <source>
        <strain evidence="2">ATCC 49179 / CCUG 28539 / NCTC 12436 / CS1</strain>
    </source>
</reference>
<keyword evidence="2" id="KW-1185">Reference proteome</keyword>
<accession>E7AB97</accession>